<feature type="region of interest" description="Disordered" evidence="7">
    <location>
        <begin position="591"/>
        <end position="614"/>
    </location>
</feature>
<keyword evidence="3" id="KW-0863">Zinc-finger</keyword>
<feature type="compositionally biased region" description="Low complexity" evidence="7">
    <location>
        <begin position="388"/>
        <end position="398"/>
    </location>
</feature>
<reference evidence="10" key="1">
    <citation type="submission" date="2016-03" db="EMBL/GenBank/DDBJ databases">
        <authorList>
            <person name="Ploux O."/>
        </authorList>
    </citation>
    <scope>NUCLEOTIDE SEQUENCE [LARGE SCALE GENOMIC DNA]</scope>
    <source>
        <strain evidence="10">UK7</strain>
    </source>
</reference>
<evidence type="ECO:0000256" key="5">
    <source>
        <dbReference type="ARBA" id="ARBA00023015"/>
    </source>
</evidence>
<dbReference type="AlphaFoldDB" id="A0A1E1LJ65"/>
<accession>A0A1E1LJ65</accession>
<gene>
    <name evidence="9" type="ORF">RCO7_07490</name>
</gene>
<name>A0A1E1LJ65_9HELO</name>
<feature type="compositionally biased region" description="Basic residues" evidence="7">
    <location>
        <begin position="438"/>
        <end position="449"/>
    </location>
</feature>
<dbReference type="Pfam" id="PF09733">
    <property type="entry name" value="VEFS-Box"/>
    <property type="match status" value="1"/>
</dbReference>
<evidence type="ECO:0000313" key="9">
    <source>
        <dbReference type="EMBL" id="CZT10484.1"/>
    </source>
</evidence>
<feature type="region of interest" description="Disordered" evidence="7">
    <location>
        <begin position="821"/>
        <end position="861"/>
    </location>
</feature>
<comment type="similarity">
    <text evidence="1">Belongs to the VEFS (VRN2-EMF2-FIS2-SU(Z)12) family.</text>
</comment>
<dbReference type="GO" id="GO:0016586">
    <property type="term" value="C:RSC-type complex"/>
    <property type="evidence" value="ECO:0007669"/>
    <property type="project" value="TreeGrafter"/>
</dbReference>
<dbReference type="GO" id="GO:0031490">
    <property type="term" value="F:chromatin DNA binding"/>
    <property type="evidence" value="ECO:0007669"/>
    <property type="project" value="TreeGrafter"/>
</dbReference>
<organism evidence="9 10">
    <name type="scientific">Rhynchosporium graminicola</name>
    <dbReference type="NCBI Taxonomy" id="2792576"/>
    <lineage>
        <taxon>Eukaryota</taxon>
        <taxon>Fungi</taxon>
        <taxon>Dikarya</taxon>
        <taxon>Ascomycota</taxon>
        <taxon>Pezizomycotina</taxon>
        <taxon>Leotiomycetes</taxon>
        <taxon>Helotiales</taxon>
        <taxon>Ploettnerulaceae</taxon>
        <taxon>Rhynchosporium</taxon>
    </lineage>
</organism>
<sequence>MSHNKEVGDAALFVYNYLYTTNSRRPYLRRNVRKVLRALTMGSTLSSLRSSLGPETQNEITGMLDEEEEQYRPAKRRRLAPPSETASRCLDERDVLGDREPLSQMSNGSRRGSNLFSATSNSIKPVIFQGDPQATKWTDDNCAKPSKPGRYIGKYLPQEPIYFAEAMRINVLEINAEYDEPQPMADWGEEAEVKCRCSIAIYYAKNDKNPGDVKLQDFEELCKDNQFCTYRITIGDNGEVSRKIFLPEPFVFTPKHFHVLRQPVVQGVRKSGRFGLADKYQIKVFIQPTETSHLWPAMRMVSASNVDEDVEFQCGEDVADEDVGFYAKTNPWFSSDRHKRCDLYARYKGKPQRIAFSLNLQIEWSMPNRLNEFALRSSDPIMAPILQPPSSRRSSISPRKMEEHLPPESPGVGRAARRRSGVVTYNLKALSSMSQGRSPRKGSPKKVQRTHFEELIPEDRETTVKYCFGKAEAAETGIKRETTIPGLKCPFCFSRNRTLDELRLHFSTDHSTYKFSLRRPNPPRVTFFIEMVKTRRAGPIANISRSIQMGQPMTLFDLDQHLHGKDSWMHARSGPVHNKWPTHLLEKNLVYSSRSSSPHDSRRSSPNTPNESEDFMDIDEVDKHEATAATPQKQCRTHYVPDNIRHPLYDTVSKRLLSSNETLTTSDSDTDETWLHQARRDGINDFTDISPEEKEYINKFNPFVFSERLTSTKYFPNAMLKFARGNKDWLVEKVERRMEFSKHIESFVLRGEMDEETLERCVRILEAKGEDSRQGSDGLGEERKGKEREKEYVDMKMEKVEQLLPTTGLFVVELNAPRGSTANPARYTSNDQLQDVGNAPSVTHERKEAGIRTLQYHSSTH</sequence>
<dbReference type="InterPro" id="IPR019135">
    <property type="entry name" value="Polycomb_protein_VEFS-Box"/>
</dbReference>
<evidence type="ECO:0000256" key="6">
    <source>
        <dbReference type="ARBA" id="ARBA00023163"/>
    </source>
</evidence>
<evidence type="ECO:0000256" key="3">
    <source>
        <dbReference type="ARBA" id="ARBA00022771"/>
    </source>
</evidence>
<evidence type="ECO:0000256" key="2">
    <source>
        <dbReference type="ARBA" id="ARBA00022723"/>
    </source>
</evidence>
<comment type="caution">
    <text evidence="9">The sequence shown here is derived from an EMBL/GenBank/DDBJ whole genome shotgun (WGS) entry which is preliminary data.</text>
</comment>
<feature type="compositionally biased region" description="Polar residues" evidence="7">
    <location>
        <begin position="821"/>
        <end position="835"/>
    </location>
</feature>
<proteinExistence type="inferred from homology"/>
<dbReference type="EMBL" id="FJUW01000056">
    <property type="protein sequence ID" value="CZT10484.1"/>
    <property type="molecule type" value="Genomic_DNA"/>
</dbReference>
<evidence type="ECO:0000256" key="1">
    <source>
        <dbReference type="ARBA" id="ARBA00007416"/>
    </source>
</evidence>
<keyword evidence="10" id="KW-1185">Reference proteome</keyword>
<keyword evidence="5" id="KW-0805">Transcription regulation</keyword>
<dbReference type="CDD" id="cd21552">
    <property type="entry name" value="VEFS-box_ctSUZ12-like"/>
    <property type="match status" value="1"/>
</dbReference>
<feature type="compositionally biased region" description="Basic and acidic residues" evidence="7">
    <location>
        <begin position="89"/>
        <end position="101"/>
    </location>
</feature>
<keyword evidence="6" id="KW-0804">Transcription</keyword>
<feature type="region of interest" description="Disordered" evidence="7">
    <location>
        <begin position="384"/>
        <end position="418"/>
    </location>
</feature>
<dbReference type="Proteomes" id="UP000178129">
    <property type="component" value="Unassembled WGS sequence"/>
</dbReference>
<dbReference type="GO" id="GO:0008270">
    <property type="term" value="F:zinc ion binding"/>
    <property type="evidence" value="ECO:0007669"/>
    <property type="project" value="UniProtKB-KW"/>
</dbReference>
<feature type="compositionally biased region" description="Polar residues" evidence="7">
    <location>
        <begin position="103"/>
        <end position="114"/>
    </location>
</feature>
<dbReference type="InParanoid" id="A0A1E1LJ65"/>
<keyword evidence="2" id="KW-0479">Metal-binding</keyword>
<feature type="region of interest" description="Disordered" evidence="7">
    <location>
        <begin position="769"/>
        <end position="790"/>
    </location>
</feature>
<feature type="region of interest" description="Disordered" evidence="7">
    <location>
        <begin position="47"/>
        <end position="114"/>
    </location>
</feature>
<dbReference type="PANTHER" id="PTHR22597:SF0">
    <property type="entry name" value="POLYCOMB PROTEIN SUZ12"/>
    <property type="match status" value="1"/>
</dbReference>
<dbReference type="PANTHER" id="PTHR22597">
    <property type="entry name" value="POLYCOMB GROUP PROTEIN"/>
    <property type="match status" value="1"/>
</dbReference>
<evidence type="ECO:0000256" key="7">
    <source>
        <dbReference type="SAM" id="MobiDB-lite"/>
    </source>
</evidence>
<evidence type="ECO:0000259" key="8">
    <source>
        <dbReference type="Pfam" id="PF09733"/>
    </source>
</evidence>
<keyword evidence="4" id="KW-0862">Zinc</keyword>
<feature type="domain" description="Polycomb protein VEFS-Box" evidence="8">
    <location>
        <begin position="657"/>
        <end position="745"/>
    </location>
</feature>
<evidence type="ECO:0000256" key="4">
    <source>
        <dbReference type="ARBA" id="ARBA00022833"/>
    </source>
</evidence>
<feature type="region of interest" description="Disordered" evidence="7">
    <location>
        <begin position="430"/>
        <end position="449"/>
    </location>
</feature>
<evidence type="ECO:0000313" key="10">
    <source>
        <dbReference type="Proteomes" id="UP000178129"/>
    </source>
</evidence>
<protein>
    <recommendedName>
        <fullName evidence="8">Polycomb protein VEFS-Box domain-containing protein</fullName>
    </recommendedName>
</protein>